<organism evidence="1 2">
    <name type="scientific">Aureimonas endophytica</name>
    <dbReference type="NCBI Taxonomy" id="2027858"/>
    <lineage>
        <taxon>Bacteria</taxon>
        <taxon>Pseudomonadati</taxon>
        <taxon>Pseudomonadota</taxon>
        <taxon>Alphaproteobacteria</taxon>
        <taxon>Hyphomicrobiales</taxon>
        <taxon>Aurantimonadaceae</taxon>
        <taxon>Aureimonas</taxon>
    </lineage>
</organism>
<proteinExistence type="predicted"/>
<gene>
    <name evidence="1" type="ORF">GCM10011390_08020</name>
</gene>
<name>A0A916ZEB5_9HYPH</name>
<comment type="caution">
    <text evidence="1">The sequence shown here is derived from an EMBL/GenBank/DDBJ whole genome shotgun (WGS) entry which is preliminary data.</text>
</comment>
<evidence type="ECO:0008006" key="3">
    <source>
        <dbReference type="Google" id="ProtNLM"/>
    </source>
</evidence>
<accession>A0A916ZEB5</accession>
<dbReference type="InterPro" id="IPR009945">
    <property type="entry name" value="ATPase_inh_sub_z"/>
</dbReference>
<dbReference type="Proteomes" id="UP000644699">
    <property type="component" value="Unassembled WGS sequence"/>
</dbReference>
<dbReference type="Pfam" id="PF07345">
    <property type="entry name" value="ATPaseInh_sub_z"/>
    <property type="match status" value="1"/>
</dbReference>
<dbReference type="Gene3D" id="1.10.790.20">
    <property type="entry name" value="Domain of unknown function DUF1476"/>
    <property type="match status" value="1"/>
</dbReference>
<dbReference type="PIRSF" id="PIRSF031780">
    <property type="entry name" value="UCP031780"/>
    <property type="match status" value="1"/>
</dbReference>
<sequence>MSIFPDREAAFERKFAHEQEVAFLARMARDRRFGLWAAHMFGIGEAEEEDYARALVNLDLAGKGDEGLIEKVMEDFRRHEMTVPREDIRRALLKAEAAAHLQLRNVDGTSVVSR</sequence>
<dbReference type="AlphaFoldDB" id="A0A916ZEB5"/>
<dbReference type="InterPro" id="IPR038293">
    <property type="entry name" value="ATPase_inh_sub_z_sf"/>
</dbReference>
<keyword evidence="2" id="KW-1185">Reference proteome</keyword>
<reference evidence="1" key="2">
    <citation type="submission" date="2020-09" db="EMBL/GenBank/DDBJ databases">
        <authorList>
            <person name="Sun Q."/>
            <person name="Zhou Y."/>
        </authorList>
    </citation>
    <scope>NUCLEOTIDE SEQUENCE</scope>
    <source>
        <strain evidence="1">CGMCC 1.15367</strain>
    </source>
</reference>
<evidence type="ECO:0000313" key="2">
    <source>
        <dbReference type="Proteomes" id="UP000644699"/>
    </source>
</evidence>
<reference evidence="1" key="1">
    <citation type="journal article" date="2014" name="Int. J. Syst. Evol. Microbiol.">
        <title>Complete genome sequence of Corynebacterium casei LMG S-19264T (=DSM 44701T), isolated from a smear-ripened cheese.</title>
        <authorList>
            <consortium name="US DOE Joint Genome Institute (JGI-PGF)"/>
            <person name="Walter F."/>
            <person name="Albersmeier A."/>
            <person name="Kalinowski J."/>
            <person name="Ruckert C."/>
        </authorList>
    </citation>
    <scope>NUCLEOTIDE SEQUENCE</scope>
    <source>
        <strain evidence="1">CGMCC 1.15367</strain>
    </source>
</reference>
<protein>
    <recommendedName>
        <fullName evidence="3">DUF1476 domain-containing protein</fullName>
    </recommendedName>
</protein>
<evidence type="ECO:0000313" key="1">
    <source>
        <dbReference type="EMBL" id="GGD91674.1"/>
    </source>
</evidence>
<dbReference type="RefSeq" id="WP_188906898.1">
    <property type="nucleotide sequence ID" value="NZ_BMIQ01000001.1"/>
</dbReference>
<dbReference type="EMBL" id="BMIQ01000001">
    <property type="protein sequence ID" value="GGD91674.1"/>
    <property type="molecule type" value="Genomic_DNA"/>
</dbReference>